<dbReference type="GO" id="GO:0003677">
    <property type="term" value="F:DNA binding"/>
    <property type="evidence" value="ECO:0007669"/>
    <property type="project" value="InterPro"/>
</dbReference>
<name>A0AAF0CFE2_9PROT</name>
<protein>
    <recommendedName>
        <fullName evidence="1">Sugar fermentation stimulation protein homolog</fullName>
    </recommendedName>
</protein>
<evidence type="ECO:0000259" key="2">
    <source>
        <dbReference type="Pfam" id="PF03749"/>
    </source>
</evidence>
<dbReference type="InterPro" id="IPR040452">
    <property type="entry name" value="SfsA_C"/>
</dbReference>
<dbReference type="HAMAP" id="MF_00095">
    <property type="entry name" value="SfsA"/>
    <property type="match status" value="1"/>
</dbReference>
<dbReference type="PANTHER" id="PTHR30545">
    <property type="entry name" value="SUGAR FERMENTATION STIMULATION PROTEIN A"/>
    <property type="match status" value="1"/>
</dbReference>
<accession>A0AAF0CFE2</accession>
<dbReference type="PANTHER" id="PTHR30545:SF2">
    <property type="entry name" value="SUGAR FERMENTATION STIMULATION PROTEIN A"/>
    <property type="match status" value="1"/>
</dbReference>
<proteinExistence type="inferred from homology"/>
<comment type="similarity">
    <text evidence="1">Belongs to the SfsA family.</text>
</comment>
<dbReference type="CDD" id="cd22359">
    <property type="entry name" value="SfsA-like_bacterial"/>
    <property type="match status" value="1"/>
</dbReference>
<dbReference type="Gene3D" id="3.40.1350.60">
    <property type="match status" value="1"/>
</dbReference>
<dbReference type="Pfam" id="PF03749">
    <property type="entry name" value="SfsA"/>
    <property type="match status" value="1"/>
</dbReference>
<dbReference type="Gene3D" id="2.40.50.580">
    <property type="match status" value="1"/>
</dbReference>
<evidence type="ECO:0000313" key="4">
    <source>
        <dbReference type="EMBL" id="WDI30823.1"/>
    </source>
</evidence>
<organism evidence="4 5">
    <name type="scientific">Hyphococcus flavus</name>
    <dbReference type="NCBI Taxonomy" id="1866326"/>
    <lineage>
        <taxon>Bacteria</taxon>
        <taxon>Pseudomonadati</taxon>
        <taxon>Pseudomonadota</taxon>
        <taxon>Alphaproteobacteria</taxon>
        <taxon>Parvularculales</taxon>
        <taxon>Parvularculaceae</taxon>
        <taxon>Hyphococcus</taxon>
    </lineage>
</organism>
<evidence type="ECO:0000313" key="5">
    <source>
        <dbReference type="Proteomes" id="UP001214043"/>
    </source>
</evidence>
<dbReference type="Pfam" id="PF17746">
    <property type="entry name" value="SfsA_N"/>
    <property type="match status" value="1"/>
</dbReference>
<sequence length="235" mass="25808">MKLPQPLLAGRLVKRYKRFLADIVLDDGREVTAHCANPGSMLGVAIEGARVWACEHGDKKRKLAFSWELVEIGKTRVPVNTTNPNKIIKEALESGVIPELTGYGEHQREVKYGEGSRIDFLLSGGRRKKPCYVEVKNVHLSRSKGLAEFPDSVTARGAKHLKELETVASGGARAVMLFVVQRSDCRRFAPAADLDPAYAKALKSAASAGVELLCYDCEVTTAEVVLRKPLEIHLD</sequence>
<reference evidence="4" key="1">
    <citation type="submission" date="2023-02" db="EMBL/GenBank/DDBJ databases">
        <title>Genome sequence of Hyphococcus flavus.</title>
        <authorList>
            <person name="Rong J.-C."/>
            <person name="Zhao Q."/>
            <person name="Yi M."/>
            <person name="Wu J.-Y."/>
        </authorList>
    </citation>
    <scope>NUCLEOTIDE SEQUENCE</scope>
    <source>
        <strain evidence="4">MCCC 1K03223</strain>
    </source>
</reference>
<dbReference type="InterPro" id="IPR041465">
    <property type="entry name" value="SfsA_N"/>
</dbReference>
<dbReference type="InterPro" id="IPR005224">
    <property type="entry name" value="SfsA"/>
</dbReference>
<dbReference type="Proteomes" id="UP001214043">
    <property type="component" value="Chromosome"/>
</dbReference>
<evidence type="ECO:0000256" key="1">
    <source>
        <dbReference type="HAMAP-Rule" id="MF_00095"/>
    </source>
</evidence>
<gene>
    <name evidence="1 4" type="primary">sfsA</name>
    <name evidence="4" type="ORF">PUV54_12750</name>
</gene>
<dbReference type="NCBIfam" id="TIGR00230">
    <property type="entry name" value="sfsA"/>
    <property type="match status" value="1"/>
</dbReference>
<dbReference type="AlphaFoldDB" id="A0AAF0CFE2"/>
<evidence type="ECO:0000259" key="3">
    <source>
        <dbReference type="Pfam" id="PF17746"/>
    </source>
</evidence>
<keyword evidence="5" id="KW-1185">Reference proteome</keyword>
<dbReference type="RefSeq" id="WP_274492645.1">
    <property type="nucleotide sequence ID" value="NZ_CP118166.1"/>
</dbReference>
<dbReference type="EMBL" id="CP118166">
    <property type="protein sequence ID" value="WDI30823.1"/>
    <property type="molecule type" value="Genomic_DNA"/>
</dbReference>
<dbReference type="KEGG" id="hfl:PUV54_12750"/>
<feature type="domain" description="Sugar fermentation stimulation protein C-terminal" evidence="2">
    <location>
        <begin position="83"/>
        <end position="221"/>
    </location>
</feature>
<feature type="domain" description="SfsA N-terminal OB" evidence="3">
    <location>
        <begin position="13"/>
        <end position="77"/>
    </location>
</feature>